<evidence type="ECO:0000256" key="4">
    <source>
        <dbReference type="ARBA" id="ARBA00023163"/>
    </source>
</evidence>
<keyword evidence="8" id="KW-1185">Reference proteome</keyword>
<dbReference type="PROSITE" id="PS50863">
    <property type="entry name" value="B3"/>
    <property type="match status" value="1"/>
</dbReference>
<evidence type="ECO:0000259" key="6">
    <source>
        <dbReference type="PROSITE" id="PS50863"/>
    </source>
</evidence>
<dbReference type="Gene3D" id="2.40.330.10">
    <property type="entry name" value="DNA-binding pseudobarrel domain"/>
    <property type="match status" value="1"/>
</dbReference>
<evidence type="ECO:0000256" key="3">
    <source>
        <dbReference type="ARBA" id="ARBA00023125"/>
    </source>
</evidence>
<proteinExistence type="predicted"/>
<keyword evidence="3" id="KW-0238">DNA-binding</keyword>
<dbReference type="CDD" id="cd10017">
    <property type="entry name" value="B3_DNA"/>
    <property type="match status" value="1"/>
</dbReference>
<dbReference type="InterPro" id="IPR044837">
    <property type="entry name" value="REM16-like"/>
</dbReference>
<reference evidence="7 8" key="1">
    <citation type="journal article" date="2018" name="Science">
        <title>The opium poppy genome and morphinan production.</title>
        <authorList>
            <person name="Guo L."/>
            <person name="Winzer T."/>
            <person name="Yang X."/>
            <person name="Li Y."/>
            <person name="Ning Z."/>
            <person name="He Z."/>
            <person name="Teodor R."/>
            <person name="Lu Y."/>
            <person name="Bowser T.A."/>
            <person name="Graham I.A."/>
            <person name="Ye K."/>
        </authorList>
    </citation>
    <scope>NUCLEOTIDE SEQUENCE [LARGE SCALE GENOMIC DNA]</scope>
    <source>
        <strain evidence="8">cv. HN1</strain>
        <tissue evidence="7">Leaves</tissue>
    </source>
</reference>
<dbReference type="AlphaFoldDB" id="A0A4Y7JN88"/>
<keyword evidence="2" id="KW-0805">Transcription regulation</keyword>
<dbReference type="PANTHER" id="PTHR31391">
    <property type="entry name" value="B3 DOMAIN-CONTAINING PROTEIN OS11G0197600-RELATED"/>
    <property type="match status" value="1"/>
</dbReference>
<dbReference type="InterPro" id="IPR003340">
    <property type="entry name" value="B3_DNA-bd"/>
</dbReference>
<dbReference type="OMA" id="DENSNGC"/>
<dbReference type="InterPro" id="IPR015300">
    <property type="entry name" value="DNA-bd_pseudobarrel_sf"/>
</dbReference>
<organism evidence="7 8">
    <name type="scientific">Papaver somniferum</name>
    <name type="common">Opium poppy</name>
    <dbReference type="NCBI Taxonomy" id="3469"/>
    <lineage>
        <taxon>Eukaryota</taxon>
        <taxon>Viridiplantae</taxon>
        <taxon>Streptophyta</taxon>
        <taxon>Embryophyta</taxon>
        <taxon>Tracheophyta</taxon>
        <taxon>Spermatophyta</taxon>
        <taxon>Magnoliopsida</taxon>
        <taxon>Ranunculales</taxon>
        <taxon>Papaveraceae</taxon>
        <taxon>Papaveroideae</taxon>
        <taxon>Papaver</taxon>
    </lineage>
</organism>
<dbReference type="SUPFAM" id="SSF101936">
    <property type="entry name" value="DNA-binding pseudobarrel domain"/>
    <property type="match status" value="1"/>
</dbReference>
<dbReference type="PANTHER" id="PTHR31391:SF3">
    <property type="entry name" value="B3 DOMAIN-CONTAINING PROTEIN OS05G0481400"/>
    <property type="match status" value="1"/>
</dbReference>
<dbReference type="Gramene" id="RZC62564">
    <property type="protein sequence ID" value="RZC62564"/>
    <property type="gene ID" value="C5167_024317"/>
</dbReference>
<protein>
    <recommendedName>
        <fullName evidence="6">TF-B3 domain-containing protein</fullName>
    </recommendedName>
</protein>
<evidence type="ECO:0000313" key="8">
    <source>
        <dbReference type="Proteomes" id="UP000316621"/>
    </source>
</evidence>
<accession>A0A4Y7JN88</accession>
<evidence type="ECO:0000313" key="7">
    <source>
        <dbReference type="EMBL" id="RZC62564.1"/>
    </source>
</evidence>
<sequence length="284" mass="32906">MAKGPSNNPYEEARKQRLEENMRRFQELGVAKFVNSLKEEVIKIKNKSLPKHQVKVKRTTINPPGPLRRSTRPRAEASYVEEFVPDSPRRKRLRSSSSTSYISRRIATKMQRSYPLKRAKRFESRLSSGHPSCVKSLRINGKANNLIIVSSHRVIVKKMPQEFCNYHIPKEKLTMVLEDEEGSIYDTKYLGEFAVLSGGWKPFVEDHELDDGDALVLELVQPRRLKVYIFRVPNGGSEAKVHEIKEARENESVEKVHNFDEDMADVDYTEQITIPTKRRTQRKL</sequence>
<dbReference type="GO" id="GO:0003677">
    <property type="term" value="F:DNA binding"/>
    <property type="evidence" value="ECO:0007669"/>
    <property type="project" value="UniProtKB-KW"/>
</dbReference>
<keyword evidence="5" id="KW-0539">Nucleus</keyword>
<evidence type="ECO:0000256" key="1">
    <source>
        <dbReference type="ARBA" id="ARBA00004123"/>
    </source>
</evidence>
<name>A0A4Y7JN88_PAPSO</name>
<dbReference type="SMART" id="SM01019">
    <property type="entry name" value="B3"/>
    <property type="match status" value="1"/>
</dbReference>
<dbReference type="Proteomes" id="UP000316621">
    <property type="component" value="Chromosome 5"/>
</dbReference>
<keyword evidence="4" id="KW-0804">Transcription</keyword>
<evidence type="ECO:0000256" key="2">
    <source>
        <dbReference type="ARBA" id="ARBA00023015"/>
    </source>
</evidence>
<dbReference type="GO" id="GO:0005634">
    <property type="term" value="C:nucleus"/>
    <property type="evidence" value="ECO:0007669"/>
    <property type="project" value="UniProtKB-SubCell"/>
</dbReference>
<comment type="subcellular location">
    <subcellularLocation>
        <location evidence="1">Nucleus</location>
    </subcellularLocation>
</comment>
<feature type="domain" description="TF-B3" evidence="6">
    <location>
        <begin position="159"/>
        <end position="233"/>
    </location>
</feature>
<evidence type="ECO:0000256" key="5">
    <source>
        <dbReference type="ARBA" id="ARBA00023242"/>
    </source>
</evidence>
<dbReference type="Pfam" id="PF02362">
    <property type="entry name" value="B3"/>
    <property type="match status" value="1"/>
</dbReference>
<gene>
    <name evidence="7" type="ORF">C5167_024317</name>
</gene>
<dbReference type="EMBL" id="CM010719">
    <property type="protein sequence ID" value="RZC62564.1"/>
    <property type="molecule type" value="Genomic_DNA"/>
</dbReference>